<sequence length="498" mass="55408">MSKTAETMLDVLIIGAGLGGLGAAAKLIGGGCGNIAVVEAAEEVGGVWRQHRYPNVACDTPIDLYAYSFFPGNKWSTNFAPGDEIHAYLKELSDRYDVTPRITFNTRVVESVWDEEEACWHAQSEDGRRWSARYLIWSGGLFSQPTIPRIEGLESFEGESIHTSFWNDDIDLDGKRVAVVGGGATSIQVVPYAAERAEKLYVFVRTPSYVMPRPDISFSDEDRNSPHFAEQQQARRKEWFDRFELIARSRFPMNGEAIAEQEAVWQELFDKQVKDEHNREVLTPNYRFGCKRPLFSTDYYPAIERENVELIGRGVAGLSGDSIVDVEGEAYPVDTVIWATGFAPTDMMGNLAIRGRNGRLLSNEWQEVPHAYFGTMVEGFPNFFLICGPNGGGASVTDMVEAQTGFILDAMAEVGARDCDIVDVEKAAYERFNADIQARADASVMVRGNCVSYYRVGGSGKVFTHWPDTIEAFRNRVRDEALSGLTYREAAKADRAPA</sequence>
<organism evidence="4 5">
    <name type="scientific">Salipiger abyssi</name>
    <dbReference type="NCBI Taxonomy" id="1250539"/>
    <lineage>
        <taxon>Bacteria</taxon>
        <taxon>Pseudomonadati</taxon>
        <taxon>Pseudomonadota</taxon>
        <taxon>Alphaproteobacteria</taxon>
        <taxon>Rhodobacterales</taxon>
        <taxon>Roseobacteraceae</taxon>
        <taxon>Salipiger</taxon>
    </lineage>
</organism>
<dbReference type="InterPro" id="IPR036188">
    <property type="entry name" value="FAD/NAD-bd_sf"/>
</dbReference>
<dbReference type="PANTHER" id="PTHR42877:SF4">
    <property type="entry name" value="FAD_NAD(P)-BINDING DOMAIN-CONTAINING PROTEIN-RELATED"/>
    <property type="match status" value="1"/>
</dbReference>
<dbReference type="PRINTS" id="PR00411">
    <property type="entry name" value="PNDRDTASEI"/>
</dbReference>
<keyword evidence="4" id="KW-0614">Plasmid</keyword>
<dbReference type="InterPro" id="IPR020946">
    <property type="entry name" value="Flavin_mOase-like"/>
</dbReference>
<geneLocation type="plasmid" evidence="5">
    <name>ppaby1</name>
</geneLocation>
<dbReference type="SUPFAM" id="SSF51905">
    <property type="entry name" value="FAD/NAD(P)-binding domain"/>
    <property type="match status" value="2"/>
</dbReference>
<dbReference type="AlphaFoldDB" id="A0A1P8UN69"/>
<dbReference type="KEGG" id="paby:Ga0080574_TMP517"/>
<evidence type="ECO:0000256" key="1">
    <source>
        <dbReference type="ARBA" id="ARBA00022630"/>
    </source>
</evidence>
<dbReference type="Gene3D" id="3.50.50.60">
    <property type="entry name" value="FAD/NAD(P)-binding domain"/>
    <property type="match status" value="2"/>
</dbReference>
<keyword evidence="2" id="KW-0274">FAD</keyword>
<evidence type="ECO:0000256" key="2">
    <source>
        <dbReference type="ARBA" id="ARBA00022827"/>
    </source>
</evidence>
<keyword evidence="1" id="KW-0285">Flavoprotein</keyword>
<dbReference type="GO" id="GO:0050660">
    <property type="term" value="F:flavin adenine dinucleotide binding"/>
    <property type="evidence" value="ECO:0007669"/>
    <property type="project" value="InterPro"/>
</dbReference>
<evidence type="ECO:0000256" key="3">
    <source>
        <dbReference type="ARBA" id="ARBA00023002"/>
    </source>
</evidence>
<gene>
    <name evidence="4" type="ORF">Ga0080574_TMP517</name>
</gene>
<reference evidence="4 5" key="1">
    <citation type="submission" date="2016-04" db="EMBL/GenBank/DDBJ databases">
        <title>Deep-sea bacteria in the southern Pacific.</title>
        <authorList>
            <person name="Tang K."/>
        </authorList>
    </citation>
    <scope>NUCLEOTIDE SEQUENCE [LARGE SCALE GENOMIC DNA]</scope>
    <source>
        <strain evidence="4 5">JLT2014</strain>
        <plasmid evidence="5">ppaby1</plasmid>
    </source>
</reference>
<name>A0A1P8UN69_9RHOB</name>
<keyword evidence="5" id="KW-1185">Reference proteome</keyword>
<dbReference type="OrthoDB" id="312624at2"/>
<dbReference type="EMBL" id="CP015091">
    <property type="protein sequence ID" value="APZ50851.1"/>
    <property type="molecule type" value="Genomic_DNA"/>
</dbReference>
<dbReference type="Pfam" id="PF00743">
    <property type="entry name" value="FMO-like"/>
    <property type="match status" value="1"/>
</dbReference>
<keyword evidence="3" id="KW-0560">Oxidoreductase</keyword>
<proteinExistence type="predicted"/>
<dbReference type="RefSeq" id="WP_076695037.1">
    <property type="nucleotide sequence ID" value="NZ_CP015091.1"/>
</dbReference>
<evidence type="ECO:0000313" key="5">
    <source>
        <dbReference type="Proteomes" id="UP000187059"/>
    </source>
</evidence>
<dbReference type="GO" id="GO:0050661">
    <property type="term" value="F:NADP binding"/>
    <property type="evidence" value="ECO:0007669"/>
    <property type="project" value="InterPro"/>
</dbReference>
<dbReference type="InterPro" id="IPR051209">
    <property type="entry name" value="FAD-bind_Monooxygenase_sf"/>
</dbReference>
<dbReference type="PANTHER" id="PTHR42877">
    <property type="entry name" value="L-ORNITHINE N(5)-MONOOXYGENASE-RELATED"/>
    <property type="match status" value="1"/>
</dbReference>
<dbReference type="Proteomes" id="UP000187059">
    <property type="component" value="Plasmid pPABY1"/>
</dbReference>
<evidence type="ECO:0000313" key="4">
    <source>
        <dbReference type="EMBL" id="APZ50851.1"/>
    </source>
</evidence>
<protein>
    <submittedName>
        <fullName evidence="4">Putative flavoprotein involved in K+ transport</fullName>
    </submittedName>
</protein>
<accession>A0A1P8UN69</accession>
<dbReference type="GO" id="GO:0004499">
    <property type="term" value="F:N,N-dimethylaniline monooxygenase activity"/>
    <property type="evidence" value="ECO:0007669"/>
    <property type="project" value="InterPro"/>
</dbReference>
<dbReference type="PRINTS" id="PR00368">
    <property type="entry name" value="FADPNR"/>
</dbReference>